<organism evidence="1 2">
    <name type="scientific">Eleutherodactylus coqui</name>
    <name type="common">Puerto Rican coqui</name>
    <dbReference type="NCBI Taxonomy" id="57060"/>
    <lineage>
        <taxon>Eukaryota</taxon>
        <taxon>Metazoa</taxon>
        <taxon>Chordata</taxon>
        <taxon>Craniata</taxon>
        <taxon>Vertebrata</taxon>
        <taxon>Euteleostomi</taxon>
        <taxon>Amphibia</taxon>
        <taxon>Batrachia</taxon>
        <taxon>Anura</taxon>
        <taxon>Neobatrachia</taxon>
        <taxon>Hyloidea</taxon>
        <taxon>Eleutherodactylidae</taxon>
        <taxon>Eleutherodactylinae</taxon>
        <taxon>Eleutherodactylus</taxon>
        <taxon>Eleutherodactylus</taxon>
    </lineage>
</organism>
<sequence>MQSWRPSCRWRRALEMYPVTAIPALVPICNNARLCAPTSQDLTLYLIWHLENSGTCFGFMFFAVDSALIHTLCNTYNS</sequence>
<dbReference type="EMBL" id="WNTK01000004">
    <property type="protein sequence ID" value="KAG9485405.1"/>
    <property type="molecule type" value="Genomic_DNA"/>
</dbReference>
<accession>A0A8J6KBA0</accession>
<name>A0A8J6KBA0_ELECQ</name>
<proteinExistence type="predicted"/>
<reference evidence="1" key="1">
    <citation type="thesis" date="2020" institute="ProQuest LLC" country="789 East Eisenhower Parkway, Ann Arbor, MI, USA">
        <title>Comparative Genomics and Chromosome Evolution.</title>
        <authorList>
            <person name="Mudd A.B."/>
        </authorList>
    </citation>
    <scope>NUCLEOTIDE SEQUENCE</scope>
    <source>
        <strain evidence="1">HN-11 Male</strain>
        <tissue evidence="1">Kidney and liver</tissue>
    </source>
</reference>
<dbReference type="Proteomes" id="UP000770717">
    <property type="component" value="Unassembled WGS sequence"/>
</dbReference>
<dbReference type="AlphaFoldDB" id="A0A8J6KBA0"/>
<comment type="caution">
    <text evidence="1">The sequence shown here is derived from an EMBL/GenBank/DDBJ whole genome shotgun (WGS) entry which is preliminary data.</text>
</comment>
<evidence type="ECO:0000313" key="1">
    <source>
        <dbReference type="EMBL" id="KAG9485405.1"/>
    </source>
</evidence>
<gene>
    <name evidence="1" type="ORF">GDO78_008465</name>
</gene>
<protein>
    <submittedName>
        <fullName evidence="1">Uncharacterized protein</fullName>
    </submittedName>
</protein>
<evidence type="ECO:0000313" key="2">
    <source>
        <dbReference type="Proteomes" id="UP000770717"/>
    </source>
</evidence>
<keyword evidence="2" id="KW-1185">Reference proteome</keyword>